<organism evidence="1">
    <name type="scientific">Amblyomma triste</name>
    <name type="common">Neotropical tick</name>
    <dbReference type="NCBI Taxonomy" id="251400"/>
    <lineage>
        <taxon>Eukaryota</taxon>
        <taxon>Metazoa</taxon>
        <taxon>Ecdysozoa</taxon>
        <taxon>Arthropoda</taxon>
        <taxon>Chelicerata</taxon>
        <taxon>Arachnida</taxon>
        <taxon>Acari</taxon>
        <taxon>Parasitiformes</taxon>
        <taxon>Ixodida</taxon>
        <taxon>Ixodoidea</taxon>
        <taxon>Ixodidae</taxon>
        <taxon>Amblyomminae</taxon>
        <taxon>Amblyomma</taxon>
    </lineage>
</organism>
<accession>A0A023G8S3</accession>
<reference evidence="1" key="1">
    <citation type="submission" date="2014-03" db="EMBL/GenBank/DDBJ databases">
        <title>The sialotranscriptome of Amblyomma triste, Amblyomma parvum and Amblyomma cajennense ticks, uncovered by 454-based RNA-seq.</title>
        <authorList>
            <person name="Garcia G.R."/>
            <person name="Gardinassi L.G."/>
            <person name="Ribeiro J.M."/>
            <person name="Anatriello E."/>
            <person name="Ferreira B.R."/>
            <person name="Moreira H.N."/>
            <person name="Mafra C."/>
            <person name="Olegario M.M."/>
            <person name="Szabo P.J."/>
            <person name="Miranda-Santos I.K."/>
            <person name="Maruyama S.R."/>
        </authorList>
    </citation>
    <scope>NUCLEOTIDE SEQUENCE</scope>
    <source>
        <strain evidence="1">Mato Grasso do Sul</strain>
        <tissue evidence="1">Salivary glands</tissue>
    </source>
</reference>
<dbReference type="AlphaFoldDB" id="A0A023G8S3"/>
<feature type="non-terminal residue" evidence="1">
    <location>
        <position position="1"/>
    </location>
</feature>
<evidence type="ECO:0000313" key="1">
    <source>
        <dbReference type="EMBL" id="JAC29305.1"/>
    </source>
</evidence>
<protein>
    <submittedName>
        <fullName evidence="1">Putative secreted protein</fullName>
    </submittedName>
</protein>
<name>A0A023G8S3_AMBTT</name>
<sequence length="205" mass="22534">PFSQRQTSVRRHVNKSHIMDALKSVLFVCAILALGLGRPQEQGETTNEESKCPPINSISIQADGHKEPISVDNIAINCTCVLNDGKKANYQDGTQCLIVHEGYDGEPTAKSGKCQSGACIYVQIKRGCKNTPEEKKIFQASSKDSATPIGCAFTCTNEKGEKEYDYVKVGTTCAHKKDNTFVTTTCKRYGTSILCREKRDPDMKC</sequence>
<proteinExistence type="evidence at transcript level"/>
<dbReference type="EMBL" id="GBBM01006113">
    <property type="protein sequence ID" value="JAC29305.1"/>
    <property type="molecule type" value="mRNA"/>
</dbReference>